<evidence type="ECO:0000256" key="1">
    <source>
        <dbReference type="ARBA" id="ARBA00022741"/>
    </source>
</evidence>
<dbReference type="InterPro" id="IPR026362">
    <property type="entry name" value="DEXH_lig_assoc"/>
</dbReference>
<dbReference type="Gene3D" id="3.40.50.300">
    <property type="entry name" value="P-loop containing nucleotide triphosphate hydrolases"/>
    <property type="match status" value="2"/>
</dbReference>
<feature type="region of interest" description="Disordered" evidence="10">
    <location>
        <begin position="112"/>
        <end position="133"/>
    </location>
</feature>
<comment type="similarity">
    <text evidence="9">Belongs to the Lhr helicase family. Lhr-Core subfamily.</text>
</comment>
<proteinExistence type="inferred from homology"/>
<keyword evidence="14" id="KW-1185">Reference proteome</keyword>
<dbReference type="GO" id="GO:0005524">
    <property type="term" value="F:ATP binding"/>
    <property type="evidence" value="ECO:0007669"/>
    <property type="project" value="UniProtKB-KW"/>
</dbReference>
<dbReference type="GO" id="GO:0016887">
    <property type="term" value="F:ATP hydrolysis activity"/>
    <property type="evidence" value="ECO:0007669"/>
    <property type="project" value="TreeGrafter"/>
</dbReference>
<dbReference type="Pfam" id="PF19306">
    <property type="entry name" value="WHD_Lhr"/>
    <property type="match status" value="1"/>
</dbReference>
<dbReference type="InterPro" id="IPR013701">
    <property type="entry name" value="Lhr-like_DEAD/DEAH_assoc"/>
</dbReference>
<keyword evidence="5" id="KW-0067">ATP-binding</keyword>
<dbReference type="InterPro" id="IPR011545">
    <property type="entry name" value="DEAD/DEAH_box_helicase_dom"/>
</dbReference>
<feature type="domain" description="Helicase ATP-binding" evidence="11">
    <location>
        <begin position="36"/>
        <end position="220"/>
    </location>
</feature>
<dbReference type="InterPro" id="IPR014001">
    <property type="entry name" value="Helicase_ATP-bd"/>
</dbReference>
<dbReference type="PANTHER" id="PTHR47962:SF3">
    <property type="entry name" value="LARGE ATP-DEPENDENT HELICASE-RELATED PROTEIN"/>
    <property type="match status" value="1"/>
</dbReference>
<evidence type="ECO:0000313" key="14">
    <source>
        <dbReference type="Proteomes" id="UP001143309"/>
    </source>
</evidence>
<evidence type="ECO:0000256" key="9">
    <source>
        <dbReference type="ARBA" id="ARBA00093467"/>
    </source>
</evidence>
<evidence type="ECO:0000256" key="2">
    <source>
        <dbReference type="ARBA" id="ARBA00022763"/>
    </source>
</evidence>
<keyword evidence="6" id="KW-0238">DNA-binding</keyword>
<dbReference type="InterPro" id="IPR045628">
    <property type="entry name" value="Lhr_WH_dom"/>
</dbReference>
<keyword evidence="2" id="KW-0227">DNA damage</keyword>
<dbReference type="SMART" id="SM00487">
    <property type="entry name" value="DEXDc"/>
    <property type="match status" value="1"/>
</dbReference>
<gene>
    <name evidence="13" type="ORF">GCM10008174_05980</name>
</gene>
<keyword evidence="7" id="KW-0234">DNA repair</keyword>
<protein>
    <submittedName>
        <fullName evidence="13">DNA ligase-associated DEXH box helicase</fullName>
    </submittedName>
</protein>
<dbReference type="InterPro" id="IPR052511">
    <property type="entry name" value="ATP-dep_Helicase"/>
</dbReference>
<dbReference type="SUPFAM" id="SSF52540">
    <property type="entry name" value="P-loop containing nucleoside triphosphate hydrolases"/>
    <property type="match status" value="1"/>
</dbReference>
<evidence type="ECO:0000256" key="10">
    <source>
        <dbReference type="SAM" id="MobiDB-lite"/>
    </source>
</evidence>
<evidence type="ECO:0000259" key="12">
    <source>
        <dbReference type="PROSITE" id="PS51194"/>
    </source>
</evidence>
<reference evidence="13" key="1">
    <citation type="journal article" date="2014" name="Int. J. Syst. Evol. Microbiol.">
        <title>Complete genome sequence of Corynebacterium casei LMG S-19264T (=DSM 44701T), isolated from a smear-ripened cheese.</title>
        <authorList>
            <consortium name="US DOE Joint Genome Institute (JGI-PGF)"/>
            <person name="Walter F."/>
            <person name="Albersmeier A."/>
            <person name="Kalinowski J."/>
            <person name="Ruckert C."/>
        </authorList>
    </citation>
    <scope>NUCLEOTIDE SEQUENCE</scope>
    <source>
        <strain evidence="13">VKM B-2748</strain>
    </source>
</reference>
<dbReference type="Proteomes" id="UP001143309">
    <property type="component" value="Unassembled WGS sequence"/>
</dbReference>
<evidence type="ECO:0000256" key="5">
    <source>
        <dbReference type="ARBA" id="ARBA00022840"/>
    </source>
</evidence>
<dbReference type="InterPro" id="IPR001650">
    <property type="entry name" value="Helicase_C-like"/>
</dbReference>
<keyword evidence="4" id="KW-0347">Helicase</keyword>
<evidence type="ECO:0000313" key="13">
    <source>
        <dbReference type="EMBL" id="GLK78857.1"/>
    </source>
</evidence>
<dbReference type="AlphaFoldDB" id="A0A9W6JKH6"/>
<dbReference type="PANTHER" id="PTHR47962">
    <property type="entry name" value="ATP-DEPENDENT HELICASE LHR-RELATED-RELATED"/>
    <property type="match status" value="1"/>
</dbReference>
<accession>A0A9W6JKH6</accession>
<dbReference type="SMART" id="SM00490">
    <property type="entry name" value="HELICc"/>
    <property type="match status" value="1"/>
</dbReference>
<dbReference type="Pfam" id="PF08494">
    <property type="entry name" value="DEAD_assoc"/>
    <property type="match status" value="1"/>
</dbReference>
<name>A0A9W6JKH6_9HYPH</name>
<dbReference type="GO" id="GO:0004386">
    <property type="term" value="F:helicase activity"/>
    <property type="evidence" value="ECO:0007669"/>
    <property type="project" value="UniProtKB-KW"/>
</dbReference>
<keyword evidence="3" id="KW-0378">Hydrolase</keyword>
<dbReference type="PIRSF" id="PIRSF037307">
    <property type="entry name" value="Lhr-like_helic_prd"/>
    <property type="match status" value="1"/>
</dbReference>
<dbReference type="PROSITE" id="PS51192">
    <property type="entry name" value="HELICASE_ATP_BIND_1"/>
    <property type="match status" value="1"/>
</dbReference>
<keyword evidence="13" id="KW-0436">Ligase</keyword>
<evidence type="ECO:0000256" key="4">
    <source>
        <dbReference type="ARBA" id="ARBA00022806"/>
    </source>
</evidence>
<comment type="caution">
    <text evidence="13">The sequence shown here is derived from an EMBL/GenBank/DDBJ whole genome shotgun (WGS) entry which is preliminary data.</text>
</comment>
<evidence type="ECO:0000256" key="6">
    <source>
        <dbReference type="ARBA" id="ARBA00023125"/>
    </source>
</evidence>
<dbReference type="Pfam" id="PF00270">
    <property type="entry name" value="DEAD"/>
    <property type="match status" value="1"/>
</dbReference>
<dbReference type="GO" id="GO:0006281">
    <property type="term" value="P:DNA repair"/>
    <property type="evidence" value="ECO:0007669"/>
    <property type="project" value="UniProtKB-KW"/>
</dbReference>
<dbReference type="CDD" id="cd18796">
    <property type="entry name" value="SF2_C_LHR"/>
    <property type="match status" value="1"/>
</dbReference>
<evidence type="ECO:0000256" key="3">
    <source>
        <dbReference type="ARBA" id="ARBA00022801"/>
    </source>
</evidence>
<dbReference type="GO" id="GO:0016874">
    <property type="term" value="F:ligase activity"/>
    <property type="evidence" value="ECO:0007669"/>
    <property type="project" value="UniProtKB-KW"/>
</dbReference>
<dbReference type="RefSeq" id="WP_271199358.1">
    <property type="nucleotide sequence ID" value="NZ_BSFL01000001.1"/>
</dbReference>
<dbReference type="PROSITE" id="PS51194">
    <property type="entry name" value="HELICASE_CTER"/>
    <property type="match status" value="1"/>
</dbReference>
<evidence type="ECO:0000259" key="11">
    <source>
        <dbReference type="PROSITE" id="PS51192"/>
    </source>
</evidence>
<dbReference type="GO" id="GO:0003677">
    <property type="term" value="F:DNA binding"/>
    <property type="evidence" value="ECO:0007669"/>
    <property type="project" value="UniProtKB-KW"/>
</dbReference>
<dbReference type="InterPro" id="IPR027417">
    <property type="entry name" value="P-loop_NTPase"/>
</dbReference>
<reference evidence="13" key="2">
    <citation type="submission" date="2023-01" db="EMBL/GenBank/DDBJ databases">
        <authorList>
            <person name="Sun Q."/>
            <person name="Evtushenko L."/>
        </authorList>
    </citation>
    <scope>NUCLEOTIDE SEQUENCE</scope>
    <source>
        <strain evidence="13">VKM B-2748</strain>
    </source>
</reference>
<dbReference type="InterPro" id="IPR017170">
    <property type="entry name" value="Lhr-like"/>
</dbReference>
<dbReference type="NCBIfam" id="TIGR04121">
    <property type="entry name" value="DEXH_lig_assoc"/>
    <property type="match status" value="1"/>
</dbReference>
<feature type="domain" description="Helicase C-terminal" evidence="12">
    <location>
        <begin position="254"/>
        <end position="407"/>
    </location>
</feature>
<sequence>MTAFQPPVDAAVLPDRFVRWFAGRGWTPRVHQLELMAHAQAGRDALLIAPTGAGKTLAGFLPTLVELAETGGRSNIGVPGIHTLYVSPLKALAVDVARNLERPIAEMGLPVRVEGRTGDTPAARRKRQKERPPDILLTTPEQIALLIGDPSAGRLFETVKRVVVDELHALSPTKRGDQLALALARIRALAPDVVTVGLSATVSDPDALRRWLVDPRRGRPLAELVQIAGGAAPDISIHQTDERLPWAGHGGRHALGAIYEEIKRHKTTLLFANTRAQAELTFQELWRINEDTLPIALHHGSLDVGQRRKVEAAMGEGRLKAVVATSTLDLGIDWGDVDLVVHMGSPKGASRLLQRTGRANHRLDEPSKAIMVPANRFEVIECEAARAAALAGEQDAEAAKPGSLDVLAQHVLGVACGGPFDADALFAEVTSAAPYADVDRATFDDVVAFVATGGYALRSYERFAKIRKTKDGLWRVSNPQVAQSWRINVGTIIEATTLKVRLAKARRSKAGTVAPGGFGGRVLGEIEEYFVETLTPGDTFMFAGEILKFDALVDTDVYASRSTSDAPKVPTYVGGRMPLTTDVAARVRGIIDDRASWPQLPEQTREWLGLQQRRSLIPEPEQLLVETFPRAGKNFLVAYTFEGRLANQTLGMLLTRRLERAHAAPLGFVASDYCLAVWALRDMSAMIAGDLLSLDALFDQDMLGDDLEAWLEESALMKRTFRNCAIIAGLIERDVIGAKRKTGRQVTMSTDLIYDVLRRHEPDHVLLRAARADAARGLIDLERIVEMLARVKGHMVHKPLSRVSPLAVPVLLEVGREPVYGASQDALLKLAADDLVAEAMAED</sequence>
<dbReference type="EMBL" id="BSFL01000001">
    <property type="protein sequence ID" value="GLK78857.1"/>
    <property type="molecule type" value="Genomic_DNA"/>
</dbReference>
<evidence type="ECO:0000256" key="8">
    <source>
        <dbReference type="ARBA" id="ARBA00023235"/>
    </source>
</evidence>
<evidence type="ECO:0000256" key="7">
    <source>
        <dbReference type="ARBA" id="ARBA00023204"/>
    </source>
</evidence>
<dbReference type="Pfam" id="PF00271">
    <property type="entry name" value="Helicase_C"/>
    <property type="match status" value="1"/>
</dbReference>
<keyword evidence="8" id="KW-0413">Isomerase</keyword>
<keyword evidence="1" id="KW-0547">Nucleotide-binding</keyword>
<organism evidence="13 14">
    <name type="scientific">Methylopila turkensis</name>
    <dbReference type="NCBI Taxonomy" id="1437816"/>
    <lineage>
        <taxon>Bacteria</taxon>
        <taxon>Pseudomonadati</taxon>
        <taxon>Pseudomonadota</taxon>
        <taxon>Alphaproteobacteria</taxon>
        <taxon>Hyphomicrobiales</taxon>
        <taxon>Methylopilaceae</taxon>
        <taxon>Methylopila</taxon>
    </lineage>
</organism>